<evidence type="ECO:0000256" key="2">
    <source>
        <dbReference type="ARBA" id="ARBA00022679"/>
    </source>
</evidence>
<dbReference type="InterPro" id="IPR028098">
    <property type="entry name" value="Glyco_trans_4-like_N"/>
</dbReference>
<dbReference type="CDD" id="cd03801">
    <property type="entry name" value="GT4_PimA-like"/>
    <property type="match status" value="1"/>
</dbReference>
<dbReference type="InterPro" id="IPR001296">
    <property type="entry name" value="Glyco_trans_1"/>
</dbReference>
<accession>A0A1I4JYU6</accession>
<evidence type="ECO:0000259" key="3">
    <source>
        <dbReference type="Pfam" id="PF00534"/>
    </source>
</evidence>
<dbReference type="GO" id="GO:0016757">
    <property type="term" value="F:glycosyltransferase activity"/>
    <property type="evidence" value="ECO:0007669"/>
    <property type="project" value="UniProtKB-KW"/>
</dbReference>
<feature type="domain" description="Glycosyl transferase family 1" evidence="3">
    <location>
        <begin position="179"/>
        <end position="335"/>
    </location>
</feature>
<name>A0A1I4JYU6_9ACTN</name>
<dbReference type="Pfam" id="PF13439">
    <property type="entry name" value="Glyco_transf_4"/>
    <property type="match status" value="1"/>
</dbReference>
<dbReference type="STRING" id="504800.SAMN04488085_11614"/>
<proteinExistence type="predicted"/>
<evidence type="ECO:0000313" key="5">
    <source>
        <dbReference type="EMBL" id="SFL71423.1"/>
    </source>
</evidence>
<reference evidence="5 6" key="1">
    <citation type="submission" date="2016-10" db="EMBL/GenBank/DDBJ databases">
        <authorList>
            <person name="de Groot N.N."/>
        </authorList>
    </citation>
    <scope>NUCLEOTIDE SEQUENCE [LARGE SCALE GENOMIC DNA]</scope>
    <source>
        <strain evidence="5 6">DSM 45317</strain>
    </source>
</reference>
<sequence>MNHDRLGRLRAPAVSTVHVVVPEGIDDPTRPSGGNRYDRRICDGLAARGWDVRELPVSGSWPAPDTAALSALARALSGLPDDGLVVVDGLIASCAPTVLVPQASRLRLVVLVHMPLGDRDGAAVAERAVLTRARAVLATSRWTRRWLLDRYCLPPGAVHVAQPGVDLLDPSPASPGGGRLLCVAALVPQKGQHLLLEALAGITGPAWCCTLVGSPHSDPPFAARLRQLAGTLGIADRVRFAGSCPPDQVGRAYQSADLLVLPSCAETYGMAVTEALAAGVPVLATAVGGVPEALGETDVGLPGLLVAPGDRPALTAALSAWLTTPDLRHRLTGAALRRRSTLRGWGAASERVAAVLSAVREEPSGPGLCASL</sequence>
<evidence type="ECO:0000256" key="1">
    <source>
        <dbReference type="ARBA" id="ARBA00022676"/>
    </source>
</evidence>
<keyword evidence="1" id="KW-0328">Glycosyltransferase</keyword>
<evidence type="ECO:0000313" key="6">
    <source>
        <dbReference type="Proteomes" id="UP000199152"/>
    </source>
</evidence>
<dbReference type="SUPFAM" id="SSF53756">
    <property type="entry name" value="UDP-Glycosyltransferase/glycogen phosphorylase"/>
    <property type="match status" value="1"/>
</dbReference>
<gene>
    <name evidence="5" type="ORF">SAMN04488085_11614</name>
</gene>
<dbReference type="Proteomes" id="UP000199152">
    <property type="component" value="Unassembled WGS sequence"/>
</dbReference>
<keyword evidence="2 5" id="KW-0808">Transferase</keyword>
<dbReference type="PANTHER" id="PTHR12526:SF636">
    <property type="entry name" value="BLL3647 PROTEIN"/>
    <property type="match status" value="1"/>
</dbReference>
<dbReference type="AlphaFoldDB" id="A0A1I4JYU6"/>
<evidence type="ECO:0000259" key="4">
    <source>
        <dbReference type="Pfam" id="PF13439"/>
    </source>
</evidence>
<keyword evidence="6" id="KW-1185">Reference proteome</keyword>
<feature type="domain" description="Glycosyltransferase subfamily 4-like N-terminal" evidence="4">
    <location>
        <begin position="92"/>
        <end position="167"/>
    </location>
</feature>
<dbReference type="EMBL" id="FOSW01000016">
    <property type="protein sequence ID" value="SFL71423.1"/>
    <property type="molecule type" value="Genomic_DNA"/>
</dbReference>
<organism evidence="5 6">
    <name type="scientific">Geodermatophilus ruber</name>
    <dbReference type="NCBI Taxonomy" id="504800"/>
    <lineage>
        <taxon>Bacteria</taxon>
        <taxon>Bacillati</taxon>
        <taxon>Actinomycetota</taxon>
        <taxon>Actinomycetes</taxon>
        <taxon>Geodermatophilales</taxon>
        <taxon>Geodermatophilaceae</taxon>
        <taxon>Geodermatophilus</taxon>
    </lineage>
</organism>
<dbReference type="Pfam" id="PF00534">
    <property type="entry name" value="Glycos_transf_1"/>
    <property type="match status" value="1"/>
</dbReference>
<dbReference type="Gene3D" id="3.40.50.2000">
    <property type="entry name" value="Glycogen Phosphorylase B"/>
    <property type="match status" value="2"/>
</dbReference>
<protein>
    <submittedName>
        <fullName evidence="5">Glycosyl transferases group 1</fullName>
    </submittedName>
</protein>
<dbReference type="InParanoid" id="A0A1I4JYU6"/>
<dbReference type="PANTHER" id="PTHR12526">
    <property type="entry name" value="GLYCOSYLTRANSFERASE"/>
    <property type="match status" value="1"/>
</dbReference>